<dbReference type="GO" id="GO:0032040">
    <property type="term" value="C:small-subunit processome"/>
    <property type="evidence" value="ECO:0007669"/>
    <property type="project" value="InterPro"/>
</dbReference>
<keyword evidence="4" id="KW-0853">WD repeat</keyword>
<dbReference type="PANTHER" id="PTHR44215:SF1">
    <property type="entry name" value="WD REPEAT-CONTAINING PROTEIN 75"/>
    <property type="match status" value="1"/>
</dbReference>
<dbReference type="GO" id="GO:0045943">
    <property type="term" value="P:positive regulation of transcription by RNA polymerase I"/>
    <property type="evidence" value="ECO:0007669"/>
    <property type="project" value="InterPro"/>
</dbReference>
<keyword evidence="5" id="KW-0677">Repeat</keyword>
<evidence type="ECO:0000256" key="4">
    <source>
        <dbReference type="ARBA" id="ARBA00022574"/>
    </source>
</evidence>
<dbReference type="Gene3D" id="2.130.10.10">
    <property type="entry name" value="YVTN repeat-like/Quinoprotein amine dehydrogenase"/>
    <property type="match status" value="1"/>
</dbReference>
<evidence type="ECO:0000256" key="5">
    <source>
        <dbReference type="ARBA" id="ARBA00022737"/>
    </source>
</evidence>
<keyword evidence="8" id="KW-1185">Reference proteome</keyword>
<dbReference type="InterPro" id="IPR053826">
    <property type="entry name" value="WDR75"/>
</dbReference>
<name>A0A0K0EVT2_STRVS</name>
<dbReference type="PANTHER" id="PTHR44215">
    <property type="entry name" value="WD REPEAT-CONTAINING PROTEIN 75"/>
    <property type="match status" value="1"/>
</dbReference>
<dbReference type="GO" id="GO:0003723">
    <property type="term" value="F:RNA binding"/>
    <property type="evidence" value="ECO:0007669"/>
    <property type="project" value="InterPro"/>
</dbReference>
<dbReference type="WBParaSite" id="SVE_0063200.1">
    <property type="protein sequence ID" value="SVE_0063200.1"/>
    <property type="gene ID" value="SVE_0063200"/>
</dbReference>
<keyword evidence="3" id="KW-0698">rRNA processing</keyword>
<evidence type="ECO:0000313" key="9">
    <source>
        <dbReference type="WBParaSite" id="SVE_0063200.1"/>
    </source>
</evidence>
<evidence type="ECO:0000256" key="7">
    <source>
        <dbReference type="ARBA" id="ARBA00023242"/>
    </source>
</evidence>
<dbReference type="AlphaFoldDB" id="A0A0K0EVT2"/>
<reference evidence="9" key="2">
    <citation type="submission" date="2015-08" db="UniProtKB">
        <authorList>
            <consortium name="WormBaseParasite"/>
        </authorList>
    </citation>
    <scope>IDENTIFICATION</scope>
</reference>
<dbReference type="Proteomes" id="UP000035680">
    <property type="component" value="Unassembled WGS sequence"/>
</dbReference>
<sequence length="742" mass="84404">MVLYSDGEFVEESCIGAKLGDYPIIIDDIKRYAYVISGKDVLIFETTKGKRVKILHHDALVKGLTLTHHKLNSFLETGERVAWNLSDYSIENIHQFPVNNIGWIYKLESNTIILEVNKKGEHNLYLIEGDNEDELQKLVTLPSTISNPDSIAVSNEYAVYTIKNQLFLVPYEDSKISPSSIDITLIFGDALNSERLKFSKVKIVSDCLFAAHTIGRIYVWRNLSTIGLQKSNKHFFHAADNDICFDVSEGCNVYIGTSHCALARWNLINDGGGRWQSKEMISNFESPVHNVSLSLSSRICCVVLEDNSIIFVKTDSMTILCKGKTLLQSSYYPINKIQVDPLNPDLIISDTRHGSIQWMNLVKWQTIKTADIVMENASARKNYCSDFETVRSYVYLFIATPAFIVTCEKRTCDLKEVYVKFWRRKTKGNNNLLLELEDIICVNEDITHLTGDLEDMPSTTTLESKGLGYQEAHCDAEFLTVDKKGFINVWKGDLHRFGKWRQDVQRNGQWQKTKVIDISSIRKKLFVSIHKSDNQSTNFLLWSTEDMNILHINNTISDLTTVRWAPKEHQEMLLVGSNNYIGCFNVESFSYNWLIKHSGLSLYSDPFYAFVYNENEVTFFDVMKGNELKSVSFTSSQFEVVTTTHNNATCLTGLSNDGFTLLKNSNIVETNEEDARIEAPKTAFSKLIEINRKHTKEGQNDVVLFDNVRKAKKILEGPAFALAPISQLAPLFVKSCLIKKIK</sequence>
<dbReference type="InterPro" id="IPR015943">
    <property type="entry name" value="WD40/YVTN_repeat-like_dom_sf"/>
</dbReference>
<keyword evidence="2" id="KW-0690">Ribosome biogenesis</keyword>
<protein>
    <submittedName>
        <fullName evidence="9">BBS2_N domain-containing protein</fullName>
    </submittedName>
</protein>
<dbReference type="STRING" id="75913.A0A0K0EVT2"/>
<evidence type="ECO:0000256" key="6">
    <source>
        <dbReference type="ARBA" id="ARBA00023163"/>
    </source>
</evidence>
<evidence type="ECO:0000256" key="1">
    <source>
        <dbReference type="ARBA" id="ARBA00004604"/>
    </source>
</evidence>
<evidence type="ECO:0000313" key="8">
    <source>
        <dbReference type="Proteomes" id="UP000035680"/>
    </source>
</evidence>
<dbReference type="SUPFAM" id="SSF50998">
    <property type="entry name" value="Quinoprotein alcohol dehydrogenase-like"/>
    <property type="match status" value="1"/>
</dbReference>
<organism evidence="8 9">
    <name type="scientific">Strongyloides venezuelensis</name>
    <name type="common">Threadworm</name>
    <dbReference type="NCBI Taxonomy" id="75913"/>
    <lineage>
        <taxon>Eukaryota</taxon>
        <taxon>Metazoa</taxon>
        <taxon>Ecdysozoa</taxon>
        <taxon>Nematoda</taxon>
        <taxon>Chromadorea</taxon>
        <taxon>Rhabditida</taxon>
        <taxon>Tylenchina</taxon>
        <taxon>Panagrolaimomorpha</taxon>
        <taxon>Strongyloidoidea</taxon>
        <taxon>Strongyloididae</taxon>
        <taxon>Strongyloides</taxon>
    </lineage>
</organism>
<keyword evidence="7" id="KW-0539">Nucleus</keyword>
<evidence type="ECO:0000256" key="3">
    <source>
        <dbReference type="ARBA" id="ARBA00022552"/>
    </source>
</evidence>
<evidence type="ECO:0000256" key="2">
    <source>
        <dbReference type="ARBA" id="ARBA00022517"/>
    </source>
</evidence>
<proteinExistence type="predicted"/>
<comment type="subcellular location">
    <subcellularLocation>
        <location evidence="1">Nucleus</location>
        <location evidence="1">Nucleolus</location>
    </subcellularLocation>
</comment>
<accession>A0A0K0EVT2</accession>
<reference evidence="8" key="1">
    <citation type="submission" date="2014-07" db="EMBL/GenBank/DDBJ databases">
        <authorList>
            <person name="Martin A.A"/>
            <person name="De Silva N."/>
        </authorList>
    </citation>
    <scope>NUCLEOTIDE SEQUENCE</scope>
</reference>
<dbReference type="GO" id="GO:2000234">
    <property type="term" value="P:positive regulation of rRNA processing"/>
    <property type="evidence" value="ECO:0007669"/>
    <property type="project" value="TreeGrafter"/>
</dbReference>
<dbReference type="InterPro" id="IPR011047">
    <property type="entry name" value="Quinoprotein_ADH-like_sf"/>
</dbReference>
<dbReference type="GO" id="GO:0006364">
    <property type="term" value="P:rRNA processing"/>
    <property type="evidence" value="ECO:0007669"/>
    <property type="project" value="UniProtKB-KW"/>
</dbReference>
<keyword evidence="6" id="KW-0804">Transcription</keyword>